<proteinExistence type="predicted"/>
<protein>
    <recommendedName>
        <fullName evidence="1">FdhE central domain-containing protein</fullName>
    </recommendedName>
</protein>
<accession>A0A124FYV3</accession>
<dbReference type="Pfam" id="PF24859">
    <property type="entry name" value="FdhE_central"/>
    <property type="match status" value="1"/>
</dbReference>
<sequence>VSKAIIPGSSFTYYFNEDVNQDIFDFMRNYSVKPFMRAYGKYMSSLYDLEEWLKGFCPVCGSYPNMALLEKEEGKRYLSCGWCETKWRFNRLGCPYCLHDESQFFTLEGVDKYRVYFCEKCRGYLKTVDETNAGNEAVDLLWEDINTVQLDFIAMREGFSNQRDGLALNDSEK</sequence>
<feature type="non-terminal residue" evidence="2">
    <location>
        <position position="1"/>
    </location>
</feature>
<dbReference type="InterPro" id="IPR056797">
    <property type="entry name" value="FdhE_central"/>
</dbReference>
<dbReference type="InterPro" id="IPR006452">
    <property type="entry name" value="Formate_DH_accessory"/>
</dbReference>
<gene>
    <name evidence="2" type="ORF">XD97_0456</name>
</gene>
<dbReference type="Proteomes" id="UP000054705">
    <property type="component" value="Unassembled WGS sequence"/>
</dbReference>
<comment type="caution">
    <text evidence="2">The sequence shown here is derived from an EMBL/GenBank/DDBJ whole genome shotgun (WGS) entry which is preliminary data.</text>
</comment>
<evidence type="ECO:0000313" key="3">
    <source>
        <dbReference type="Proteomes" id="UP000054705"/>
    </source>
</evidence>
<organism evidence="2 3">
    <name type="scientific">Pelotomaculum thermopropionicum</name>
    <dbReference type="NCBI Taxonomy" id="110500"/>
    <lineage>
        <taxon>Bacteria</taxon>
        <taxon>Bacillati</taxon>
        <taxon>Bacillota</taxon>
        <taxon>Clostridia</taxon>
        <taxon>Eubacteriales</taxon>
        <taxon>Desulfotomaculaceae</taxon>
        <taxon>Pelotomaculum</taxon>
    </lineage>
</organism>
<dbReference type="GO" id="GO:0008199">
    <property type="term" value="F:ferric iron binding"/>
    <property type="evidence" value="ECO:0007669"/>
    <property type="project" value="TreeGrafter"/>
</dbReference>
<dbReference type="Gene3D" id="3.90.1670.10">
    <property type="entry name" value="FdhE-like domain"/>
    <property type="match status" value="1"/>
</dbReference>
<dbReference type="GO" id="GO:0051604">
    <property type="term" value="P:protein maturation"/>
    <property type="evidence" value="ECO:0007669"/>
    <property type="project" value="TreeGrafter"/>
</dbReference>
<dbReference type="AlphaFoldDB" id="A0A124FYV3"/>
<dbReference type="PANTHER" id="PTHR37689">
    <property type="entry name" value="PROTEIN FDHE"/>
    <property type="match status" value="1"/>
</dbReference>
<dbReference type="CDD" id="cd16341">
    <property type="entry name" value="FdhE"/>
    <property type="match status" value="1"/>
</dbReference>
<feature type="domain" description="FdhE central" evidence="1">
    <location>
        <begin position="56"/>
        <end position="91"/>
    </location>
</feature>
<dbReference type="PANTHER" id="PTHR37689:SF1">
    <property type="entry name" value="PROTEIN FDHE"/>
    <property type="match status" value="1"/>
</dbReference>
<dbReference type="GO" id="GO:0005829">
    <property type="term" value="C:cytosol"/>
    <property type="evidence" value="ECO:0007669"/>
    <property type="project" value="TreeGrafter"/>
</dbReference>
<dbReference type="EMBL" id="LGGS01000098">
    <property type="protein sequence ID" value="KUK82327.1"/>
    <property type="molecule type" value="Genomic_DNA"/>
</dbReference>
<evidence type="ECO:0000313" key="2">
    <source>
        <dbReference type="EMBL" id="KUK82327.1"/>
    </source>
</evidence>
<reference evidence="3" key="1">
    <citation type="journal article" date="2015" name="MBio">
        <title>Genome-Resolved Metagenomic Analysis Reveals Roles for Candidate Phyla and Other Microbial Community Members in Biogeochemical Transformations in Oil Reservoirs.</title>
        <authorList>
            <person name="Hu P."/>
            <person name="Tom L."/>
            <person name="Singh A."/>
            <person name="Thomas B.C."/>
            <person name="Baker B.J."/>
            <person name="Piceno Y.M."/>
            <person name="Andersen G.L."/>
            <person name="Banfield J.F."/>
        </authorList>
    </citation>
    <scope>NUCLEOTIDE SEQUENCE [LARGE SCALE GENOMIC DNA]</scope>
</reference>
<dbReference type="InterPro" id="IPR024064">
    <property type="entry name" value="FdhE-like_sf"/>
</dbReference>
<name>A0A124FYV3_9FIRM</name>
<dbReference type="SUPFAM" id="SSF144020">
    <property type="entry name" value="FdhE-like"/>
    <property type="match status" value="1"/>
</dbReference>
<evidence type="ECO:0000259" key="1">
    <source>
        <dbReference type="Pfam" id="PF24859"/>
    </source>
</evidence>